<sequence>MVAVNPYAILIPLSDNIKFAIANSTELYSTEKKGLAGATVSRSLSQRIKDGKDALWLLGGKSEPKSNLATVGGLLHRALFGSALAEETFSVEVEILTRNIKKLEIEKSKEVRDKSS</sequence>
<dbReference type="Proteomes" id="UP001307849">
    <property type="component" value="Unassembled WGS sequence"/>
</dbReference>
<comment type="caution">
    <text evidence="2">The sequence shown here is derived from an EMBL/GenBank/DDBJ whole genome shotgun (WGS) entry which is preliminary data.</text>
</comment>
<keyword evidence="1" id="KW-0175">Coiled coil</keyword>
<feature type="coiled-coil region" evidence="1">
    <location>
        <begin position="86"/>
        <end position="113"/>
    </location>
</feature>
<dbReference type="EMBL" id="JAVHJM010000011">
    <property type="protein sequence ID" value="KAK6502437.1"/>
    <property type="molecule type" value="Genomic_DNA"/>
</dbReference>
<evidence type="ECO:0000313" key="2">
    <source>
        <dbReference type="EMBL" id="KAK6502437.1"/>
    </source>
</evidence>
<proteinExistence type="predicted"/>
<organism evidence="2 3">
    <name type="scientific">Arthrobotrys conoides</name>
    <dbReference type="NCBI Taxonomy" id="74498"/>
    <lineage>
        <taxon>Eukaryota</taxon>
        <taxon>Fungi</taxon>
        <taxon>Dikarya</taxon>
        <taxon>Ascomycota</taxon>
        <taxon>Pezizomycotina</taxon>
        <taxon>Orbiliomycetes</taxon>
        <taxon>Orbiliales</taxon>
        <taxon>Orbiliaceae</taxon>
        <taxon>Arthrobotrys</taxon>
    </lineage>
</organism>
<evidence type="ECO:0000256" key="1">
    <source>
        <dbReference type="SAM" id="Coils"/>
    </source>
</evidence>
<keyword evidence="3" id="KW-1185">Reference proteome</keyword>
<gene>
    <name evidence="2" type="ORF">TWF506_003018</name>
</gene>
<dbReference type="AlphaFoldDB" id="A0AAN8RRB5"/>
<evidence type="ECO:0000313" key="3">
    <source>
        <dbReference type="Proteomes" id="UP001307849"/>
    </source>
</evidence>
<accession>A0AAN8RRB5</accession>
<reference evidence="2 3" key="1">
    <citation type="submission" date="2019-10" db="EMBL/GenBank/DDBJ databases">
        <authorList>
            <person name="Palmer J.M."/>
        </authorList>
    </citation>
    <scope>NUCLEOTIDE SEQUENCE [LARGE SCALE GENOMIC DNA]</scope>
    <source>
        <strain evidence="2 3">TWF506</strain>
    </source>
</reference>
<protein>
    <submittedName>
        <fullName evidence="2">Uncharacterized protein</fullName>
    </submittedName>
</protein>
<name>A0AAN8RRB5_9PEZI</name>